<dbReference type="Pfam" id="PF00202">
    <property type="entry name" value="Aminotran_3"/>
    <property type="match status" value="1"/>
</dbReference>
<comment type="similarity">
    <text evidence="2 6">Belongs to the class-III pyridoxal-phosphate-dependent aminotransferase family.</text>
</comment>
<dbReference type="RefSeq" id="WP_125006978.1">
    <property type="nucleotide sequence ID" value="NZ_RQXT01000090.1"/>
</dbReference>
<reference evidence="7 8" key="1">
    <citation type="submission" date="2018-11" db="EMBL/GenBank/DDBJ databases">
        <title>the genome of Mesorhizobium tamadayense DSM 28320.</title>
        <authorList>
            <person name="Gao J."/>
        </authorList>
    </citation>
    <scope>NUCLEOTIDE SEQUENCE [LARGE SCALE GENOMIC DNA]</scope>
    <source>
        <strain evidence="7 8">DSM 28320</strain>
    </source>
</reference>
<dbReference type="PROSITE" id="PS00600">
    <property type="entry name" value="AA_TRANSFER_CLASS_3"/>
    <property type="match status" value="1"/>
</dbReference>
<dbReference type="InterPro" id="IPR015421">
    <property type="entry name" value="PyrdxlP-dep_Trfase_major"/>
</dbReference>
<evidence type="ECO:0000256" key="5">
    <source>
        <dbReference type="ARBA" id="ARBA00022898"/>
    </source>
</evidence>
<organism evidence="7 8">
    <name type="scientific">Mesorhizobium tamadayense</name>
    <dbReference type="NCBI Taxonomy" id="425306"/>
    <lineage>
        <taxon>Bacteria</taxon>
        <taxon>Pseudomonadati</taxon>
        <taxon>Pseudomonadota</taxon>
        <taxon>Alphaproteobacteria</taxon>
        <taxon>Hyphomicrobiales</taxon>
        <taxon>Phyllobacteriaceae</taxon>
        <taxon>Mesorhizobium</taxon>
    </lineage>
</organism>
<evidence type="ECO:0000256" key="4">
    <source>
        <dbReference type="ARBA" id="ARBA00022679"/>
    </source>
</evidence>
<keyword evidence="3 7" id="KW-0032">Aminotransferase</keyword>
<dbReference type="NCBIfam" id="NF004625">
    <property type="entry name" value="PRK05965.1"/>
    <property type="match status" value="1"/>
</dbReference>
<dbReference type="Proteomes" id="UP000273786">
    <property type="component" value="Unassembled WGS sequence"/>
</dbReference>
<dbReference type="GO" id="GO:0008483">
    <property type="term" value="F:transaminase activity"/>
    <property type="evidence" value="ECO:0007669"/>
    <property type="project" value="UniProtKB-KW"/>
</dbReference>
<protein>
    <submittedName>
        <fullName evidence="7">Aminotransferase class III-fold pyridoxal phosphate-dependent enzyme</fullName>
    </submittedName>
</protein>
<dbReference type="InterPro" id="IPR049704">
    <property type="entry name" value="Aminotrans_3_PPA_site"/>
</dbReference>
<comment type="caution">
    <text evidence="7">The sequence shown here is derived from an EMBL/GenBank/DDBJ whole genome shotgun (WGS) entry which is preliminary data.</text>
</comment>
<dbReference type="GO" id="GO:0030170">
    <property type="term" value="F:pyridoxal phosphate binding"/>
    <property type="evidence" value="ECO:0007669"/>
    <property type="project" value="InterPro"/>
</dbReference>
<accession>A0A3P3EPX5</accession>
<dbReference type="Gene3D" id="3.40.640.10">
    <property type="entry name" value="Type I PLP-dependent aspartate aminotransferase-like (Major domain)"/>
    <property type="match status" value="1"/>
</dbReference>
<evidence type="ECO:0000313" key="7">
    <source>
        <dbReference type="EMBL" id="RRH88281.1"/>
    </source>
</evidence>
<keyword evidence="5 6" id="KW-0663">Pyridoxal phosphate</keyword>
<evidence type="ECO:0000256" key="1">
    <source>
        <dbReference type="ARBA" id="ARBA00001933"/>
    </source>
</evidence>
<evidence type="ECO:0000256" key="2">
    <source>
        <dbReference type="ARBA" id="ARBA00008954"/>
    </source>
</evidence>
<gene>
    <name evidence="7" type="ORF">EH240_35320</name>
</gene>
<dbReference type="EMBL" id="RQXT01000090">
    <property type="protein sequence ID" value="RRH88281.1"/>
    <property type="molecule type" value="Genomic_DNA"/>
</dbReference>
<dbReference type="OrthoDB" id="9801834at2"/>
<proteinExistence type="inferred from homology"/>
<dbReference type="InterPro" id="IPR005814">
    <property type="entry name" value="Aminotrans_3"/>
</dbReference>
<dbReference type="AlphaFoldDB" id="A0A3P3EPX5"/>
<keyword evidence="8" id="KW-1185">Reference proteome</keyword>
<dbReference type="SUPFAM" id="SSF53383">
    <property type="entry name" value="PLP-dependent transferases"/>
    <property type="match status" value="1"/>
</dbReference>
<dbReference type="InterPro" id="IPR015424">
    <property type="entry name" value="PyrdxlP-dep_Trfase"/>
</dbReference>
<dbReference type="FunFam" id="3.40.640.10:FF:000014">
    <property type="entry name" value="Adenosylmethionine-8-amino-7-oxononanoate aminotransferase, probable"/>
    <property type="match status" value="1"/>
</dbReference>
<dbReference type="PIRSF" id="PIRSF000521">
    <property type="entry name" value="Transaminase_4ab_Lys_Orn"/>
    <property type="match status" value="1"/>
</dbReference>
<evidence type="ECO:0000313" key="8">
    <source>
        <dbReference type="Proteomes" id="UP000273786"/>
    </source>
</evidence>
<sequence>MLSNHLVEDDRAHLIHPVTSLRAHEQRGVTILQSAKGCFVTDASGHTLLDGFAGLWCVNAGYGHESIIEVAMEQMRRLPYATGYFHFGSEPAIRLAAKLAEITPGDLNRVFFTLGGSDAVDTVVRMVRYYNNVRGMTLKKQFISLERGYHGSSSNGAGLTALPVFHEKFDLPRSWQHYIPSPYPYRNAAGEDPAAIIAASVQALKNKVREIGQDNVAAFICEPVQGSGGVIVPPTGYLTAMQAACRELGILFIIDEVITGFGRTGPMFACEHEGIEPDFMTIAKGLTSGYVPMGAAIVSNRVYEVIADGTVDGSAFGHGLTYSGHPVSAAVGLEVMRLYQEGGLIENGQRVGAYFGRRLAELRDHPLVGDVRSIGLLGAIELVADKETKRKPAKEARVGARLFDAGYKNGLIFRAFGDDTIGFAPPLCITESEVDLLIERLDKTLALALDFKDL</sequence>
<dbReference type="Gene3D" id="3.90.1150.10">
    <property type="entry name" value="Aspartate Aminotransferase, domain 1"/>
    <property type="match status" value="1"/>
</dbReference>
<comment type="cofactor">
    <cofactor evidence="1">
        <name>pyridoxal 5'-phosphate</name>
        <dbReference type="ChEBI" id="CHEBI:597326"/>
    </cofactor>
</comment>
<name>A0A3P3EPX5_9HYPH</name>
<dbReference type="InterPro" id="IPR015422">
    <property type="entry name" value="PyrdxlP-dep_Trfase_small"/>
</dbReference>
<dbReference type="CDD" id="cd00610">
    <property type="entry name" value="OAT_like"/>
    <property type="match status" value="1"/>
</dbReference>
<evidence type="ECO:0000256" key="3">
    <source>
        <dbReference type="ARBA" id="ARBA00022576"/>
    </source>
</evidence>
<evidence type="ECO:0000256" key="6">
    <source>
        <dbReference type="RuleBase" id="RU003560"/>
    </source>
</evidence>
<keyword evidence="4 7" id="KW-0808">Transferase</keyword>
<dbReference type="PANTHER" id="PTHR43094">
    <property type="entry name" value="AMINOTRANSFERASE"/>
    <property type="match status" value="1"/>
</dbReference>
<dbReference type="PANTHER" id="PTHR43094:SF1">
    <property type="entry name" value="AMINOTRANSFERASE CLASS-III"/>
    <property type="match status" value="1"/>
</dbReference>